<proteinExistence type="inferred from homology"/>
<reference evidence="17" key="1">
    <citation type="submission" date="2024-06" db="EMBL/GenBank/DDBJ databases">
        <authorList>
            <person name="Liu X."/>
            <person name="Lenzi L."/>
            <person name="Haldenby T S."/>
            <person name="Uol C."/>
        </authorList>
    </citation>
    <scope>NUCLEOTIDE SEQUENCE</scope>
</reference>
<evidence type="ECO:0000256" key="5">
    <source>
        <dbReference type="ARBA" id="ARBA00022695"/>
    </source>
</evidence>
<evidence type="ECO:0000259" key="16">
    <source>
        <dbReference type="PROSITE" id="PS50173"/>
    </source>
</evidence>
<dbReference type="InterPro" id="IPR001126">
    <property type="entry name" value="UmuC"/>
</dbReference>
<dbReference type="FunFam" id="3.30.1490.100:FF:000004">
    <property type="entry name" value="DNA polymerase IV"/>
    <property type="match status" value="1"/>
</dbReference>
<dbReference type="GO" id="GO:0003684">
    <property type="term" value="F:damaged DNA binding"/>
    <property type="evidence" value="ECO:0007669"/>
    <property type="project" value="InterPro"/>
</dbReference>
<feature type="domain" description="UmuC" evidence="16">
    <location>
        <begin position="100"/>
        <end position="430"/>
    </location>
</feature>
<dbReference type="Pfam" id="PF11799">
    <property type="entry name" value="IMS_C"/>
    <property type="match status" value="1"/>
</dbReference>
<dbReference type="InterPro" id="IPR050116">
    <property type="entry name" value="DNA_polymerase-Y"/>
</dbReference>
<sequence>MPKVAGTIDQEPTECCRYSTNKAGMEGLDKATITHIIVENSKGSKFYENELRRERVLQQQIDQKLAQIRALTPAMLQHGELEADSLIKEIQERRCFSRCIVHVDMDAFFAAVEIRDQPELRFHPVAVGSNSMLSTSNYIARRFGVRAGMPGFMGKKLCPQLRIVPPDFGRYRVASHAARKILRNYCRIGASEDVDSAKGDESNAENVDESAYAMVAASLDEAYLDLTQHLRDRETWPEERRSYWPRPNPGAKMLVCRCSQRKKKTKRRKPPQPAWAEKNVPESEINSDTPLVPADEHFSSPPSHDIRSSEDEVEESLVEHHPAPTTDSPDKSHQRRPDPELDVCQNCGLLIKSGLRVFGTTAWDAVREIRFRVFCATQLTCSAGLGPNTMLAKIASDWVKPCGQFEIERSQEAVDNFIYDLPVRKVPGIGHVTERRLEAFGVHTCHDLIEKRGLLWHVNSRLAMGSFLKTALGHREDDWLPCSDPTLPLPPPIPSDTPQVPGQFEIDRKSMSVERTFPDCSDPDELAQRCRQLASMLSSDLKKKHLKARALTMKLKLDTFEIRSRSQFLPDYTNEAEILAALAIRLIREEIANEKLIASTAPHPASTSRQQPKVHSGVLTLRLMGLRASTLLPEEMCPQIRQRSMEDALKQIVCTQGLSSPSNSPGRSMVPNPELPEGDRKESKCITNEPKMVKNKPGPLKKGLTTSSGTLTSISAWTQSSSSNESVKPVQKASGENDDPTNDSSSSITVTCPVCSKQLKFLSEQQFNHHLDDCLSRPLITEAVRESLSTPASTSHPPQSSSKETKKRHTRPTPVEMLTSGSLSKKTRNSLGPKVTAAQRTLDKFIL</sequence>
<dbReference type="PANTHER" id="PTHR11076">
    <property type="entry name" value="DNA REPAIR POLYMERASE UMUC / TRANSFERASE FAMILY MEMBER"/>
    <property type="match status" value="1"/>
</dbReference>
<dbReference type="Gene3D" id="3.30.70.270">
    <property type="match status" value="1"/>
</dbReference>
<feature type="region of interest" description="Disordered" evidence="15">
    <location>
        <begin position="255"/>
        <end position="338"/>
    </location>
</feature>
<dbReference type="FunFam" id="1.10.150.810:FF:000003">
    <property type="entry name" value="DNA polymerase kappa subunit"/>
    <property type="match status" value="1"/>
</dbReference>
<dbReference type="Pfam" id="PF11798">
    <property type="entry name" value="IMS_HHH"/>
    <property type="match status" value="1"/>
</dbReference>
<dbReference type="SUPFAM" id="SSF100879">
    <property type="entry name" value="Lesion bypass DNA polymerase (Y-family), little finger domain"/>
    <property type="match status" value="1"/>
</dbReference>
<dbReference type="Gene3D" id="1.10.150.810">
    <property type="match status" value="2"/>
</dbReference>
<dbReference type="AlphaFoldDB" id="A0AAV2SWX2"/>
<feature type="compositionally biased region" description="Low complexity" evidence="15">
    <location>
        <begin position="700"/>
        <end position="723"/>
    </location>
</feature>
<protein>
    <recommendedName>
        <fullName evidence="3">DNA polymerase kappa</fullName>
        <ecNumber evidence="2">2.7.7.7</ecNumber>
    </recommendedName>
</protein>
<dbReference type="GO" id="GO:0006260">
    <property type="term" value="P:DNA replication"/>
    <property type="evidence" value="ECO:0007669"/>
    <property type="project" value="UniProtKB-KW"/>
</dbReference>
<dbReference type="CDD" id="cd03586">
    <property type="entry name" value="PolY_Pol_IV_kappa"/>
    <property type="match status" value="1"/>
</dbReference>
<feature type="region of interest" description="Disordered" evidence="15">
    <location>
        <begin position="786"/>
        <end position="835"/>
    </location>
</feature>
<dbReference type="GO" id="GO:0006281">
    <property type="term" value="P:DNA repair"/>
    <property type="evidence" value="ECO:0007669"/>
    <property type="project" value="UniProtKB-KW"/>
</dbReference>
<dbReference type="InterPro" id="IPR043502">
    <property type="entry name" value="DNA/RNA_pol_sf"/>
</dbReference>
<keyword evidence="12" id="KW-0239">DNA-directed DNA polymerase</keyword>
<dbReference type="GO" id="GO:0005634">
    <property type="term" value="C:nucleus"/>
    <property type="evidence" value="ECO:0007669"/>
    <property type="project" value="TreeGrafter"/>
</dbReference>
<dbReference type="InterPro" id="IPR043128">
    <property type="entry name" value="Rev_trsase/Diguanyl_cyclase"/>
</dbReference>
<feature type="compositionally biased region" description="Basic residues" evidence="15">
    <location>
        <begin position="259"/>
        <end position="270"/>
    </location>
</feature>
<dbReference type="Pfam" id="PF00817">
    <property type="entry name" value="IMS"/>
    <property type="match status" value="2"/>
</dbReference>
<dbReference type="SMART" id="SM00734">
    <property type="entry name" value="ZnF_Rad18"/>
    <property type="match status" value="1"/>
</dbReference>
<evidence type="ECO:0000256" key="14">
    <source>
        <dbReference type="ARBA" id="ARBA00049244"/>
    </source>
</evidence>
<evidence type="ECO:0000256" key="11">
    <source>
        <dbReference type="ARBA" id="ARBA00022842"/>
    </source>
</evidence>
<evidence type="ECO:0000256" key="6">
    <source>
        <dbReference type="ARBA" id="ARBA00022705"/>
    </source>
</evidence>
<keyword evidence="11" id="KW-0460">Magnesium</keyword>
<accession>A0AAV2SWX2</accession>
<organism evidence="17 18">
    <name type="scientific">Calicophoron daubneyi</name>
    <name type="common">Rumen fluke</name>
    <name type="synonym">Paramphistomum daubneyi</name>
    <dbReference type="NCBI Taxonomy" id="300641"/>
    <lineage>
        <taxon>Eukaryota</taxon>
        <taxon>Metazoa</taxon>
        <taxon>Spiralia</taxon>
        <taxon>Lophotrochozoa</taxon>
        <taxon>Platyhelminthes</taxon>
        <taxon>Trematoda</taxon>
        <taxon>Digenea</taxon>
        <taxon>Plagiorchiida</taxon>
        <taxon>Pronocephalata</taxon>
        <taxon>Paramphistomoidea</taxon>
        <taxon>Paramphistomidae</taxon>
        <taxon>Calicophoron</taxon>
    </lineage>
</organism>
<dbReference type="InterPro" id="IPR024728">
    <property type="entry name" value="PolY_HhH_motif"/>
</dbReference>
<feature type="compositionally biased region" description="Polar residues" evidence="15">
    <location>
        <begin position="787"/>
        <end position="802"/>
    </location>
</feature>
<evidence type="ECO:0000256" key="9">
    <source>
        <dbReference type="ARBA" id="ARBA00022771"/>
    </source>
</evidence>
<evidence type="ECO:0000256" key="13">
    <source>
        <dbReference type="ARBA" id="ARBA00023204"/>
    </source>
</evidence>
<dbReference type="InterPro" id="IPR017961">
    <property type="entry name" value="DNA_pol_Y-fam_little_finger"/>
</dbReference>
<dbReference type="InterPro" id="IPR036775">
    <property type="entry name" value="DNA_pol_Y-fam_lit_finger_sf"/>
</dbReference>
<keyword evidence="7" id="KW-0479">Metal-binding</keyword>
<dbReference type="GO" id="GO:0042276">
    <property type="term" value="P:error-prone translesion synthesis"/>
    <property type="evidence" value="ECO:0007669"/>
    <property type="project" value="TreeGrafter"/>
</dbReference>
<dbReference type="EMBL" id="CAXLJL010000002">
    <property type="protein sequence ID" value="CAL5129653.1"/>
    <property type="molecule type" value="Genomic_DNA"/>
</dbReference>
<dbReference type="Proteomes" id="UP001497525">
    <property type="component" value="Unassembled WGS sequence"/>
</dbReference>
<name>A0AAV2SWX2_CALDB</name>
<comment type="catalytic activity">
    <reaction evidence="14">
        <text>DNA(n) + a 2'-deoxyribonucleoside 5'-triphosphate = DNA(n+1) + diphosphate</text>
        <dbReference type="Rhea" id="RHEA:22508"/>
        <dbReference type="Rhea" id="RHEA-COMP:17339"/>
        <dbReference type="Rhea" id="RHEA-COMP:17340"/>
        <dbReference type="ChEBI" id="CHEBI:33019"/>
        <dbReference type="ChEBI" id="CHEBI:61560"/>
        <dbReference type="ChEBI" id="CHEBI:173112"/>
        <dbReference type="EC" id="2.7.7.7"/>
    </reaction>
</comment>
<keyword evidence="6" id="KW-0235">DNA replication</keyword>
<comment type="caution">
    <text evidence="17">The sequence shown here is derived from an EMBL/GenBank/DDBJ whole genome shotgun (WGS) entry which is preliminary data.</text>
</comment>
<evidence type="ECO:0000256" key="7">
    <source>
        <dbReference type="ARBA" id="ARBA00022723"/>
    </source>
</evidence>
<keyword evidence="13" id="KW-0234">DNA repair</keyword>
<evidence type="ECO:0000256" key="4">
    <source>
        <dbReference type="ARBA" id="ARBA00022679"/>
    </source>
</evidence>
<evidence type="ECO:0000256" key="2">
    <source>
        <dbReference type="ARBA" id="ARBA00012417"/>
    </source>
</evidence>
<feature type="region of interest" description="Disordered" evidence="15">
    <location>
        <begin position="656"/>
        <end position="748"/>
    </location>
</feature>
<keyword evidence="8" id="KW-0227">DNA damage</keyword>
<dbReference type="Gene3D" id="3.40.1170.60">
    <property type="match status" value="1"/>
</dbReference>
<dbReference type="GO" id="GO:0008270">
    <property type="term" value="F:zinc ion binding"/>
    <property type="evidence" value="ECO:0007669"/>
    <property type="project" value="UniProtKB-KW"/>
</dbReference>
<dbReference type="InterPro" id="IPR022880">
    <property type="entry name" value="DNApol_IV"/>
</dbReference>
<feature type="compositionally biased region" description="Polar residues" evidence="15">
    <location>
        <begin position="656"/>
        <end position="666"/>
    </location>
</feature>
<evidence type="ECO:0000313" key="18">
    <source>
        <dbReference type="Proteomes" id="UP001497525"/>
    </source>
</evidence>
<dbReference type="GO" id="GO:0003887">
    <property type="term" value="F:DNA-directed DNA polymerase activity"/>
    <property type="evidence" value="ECO:0007669"/>
    <property type="project" value="UniProtKB-KW"/>
</dbReference>
<gene>
    <name evidence="17" type="ORF">CDAUBV1_LOCUS675</name>
</gene>
<evidence type="ECO:0000313" key="17">
    <source>
        <dbReference type="EMBL" id="CAL5129653.1"/>
    </source>
</evidence>
<evidence type="ECO:0000256" key="1">
    <source>
        <dbReference type="ARBA" id="ARBA00010945"/>
    </source>
</evidence>
<evidence type="ECO:0000256" key="10">
    <source>
        <dbReference type="ARBA" id="ARBA00022833"/>
    </source>
</evidence>
<keyword evidence="5" id="KW-0548">Nucleotidyltransferase</keyword>
<evidence type="ECO:0000256" key="8">
    <source>
        <dbReference type="ARBA" id="ARBA00022763"/>
    </source>
</evidence>
<evidence type="ECO:0000256" key="3">
    <source>
        <dbReference type="ARBA" id="ARBA00016178"/>
    </source>
</evidence>
<keyword evidence="9" id="KW-0863">Zinc-finger</keyword>
<dbReference type="Gene3D" id="3.30.160.60">
    <property type="entry name" value="Classic Zinc Finger"/>
    <property type="match status" value="1"/>
</dbReference>
<evidence type="ECO:0000256" key="12">
    <source>
        <dbReference type="ARBA" id="ARBA00022932"/>
    </source>
</evidence>
<dbReference type="PANTHER" id="PTHR11076:SF33">
    <property type="entry name" value="DNA POLYMERASE KAPPA"/>
    <property type="match status" value="1"/>
</dbReference>
<keyword evidence="4" id="KW-0808">Transferase</keyword>
<evidence type="ECO:0000256" key="15">
    <source>
        <dbReference type="SAM" id="MobiDB-lite"/>
    </source>
</evidence>
<dbReference type="FunFam" id="3.40.1170.60:FF:000012">
    <property type="entry name" value="Putative DNA-directed polymerase kappa"/>
    <property type="match status" value="1"/>
</dbReference>
<feature type="compositionally biased region" description="Basic and acidic residues" evidence="15">
    <location>
        <begin position="294"/>
        <end position="310"/>
    </location>
</feature>
<dbReference type="PROSITE" id="PS50173">
    <property type="entry name" value="UMUC"/>
    <property type="match status" value="1"/>
</dbReference>
<feature type="compositionally biased region" description="Basic and acidic residues" evidence="15">
    <location>
        <begin position="317"/>
        <end position="338"/>
    </location>
</feature>
<dbReference type="SUPFAM" id="SSF56672">
    <property type="entry name" value="DNA/RNA polymerases"/>
    <property type="match status" value="1"/>
</dbReference>
<comment type="similarity">
    <text evidence="1">Belongs to the DNA polymerase type-Y family.</text>
</comment>
<dbReference type="EC" id="2.7.7.7" evidence="2"/>
<keyword evidence="10" id="KW-0862">Zinc</keyword>
<dbReference type="InterPro" id="IPR006642">
    <property type="entry name" value="Rad18_UBZ4"/>
</dbReference>
<dbReference type="Gene3D" id="3.30.1490.100">
    <property type="entry name" value="DNA polymerase, Y-family, little finger domain"/>
    <property type="match status" value="1"/>
</dbReference>